<evidence type="ECO:0000313" key="3">
    <source>
        <dbReference type="EMBL" id="KAH3821402.1"/>
    </source>
</evidence>
<dbReference type="SUPFAM" id="SSF57184">
    <property type="entry name" value="Growth factor receptor domain"/>
    <property type="match status" value="1"/>
</dbReference>
<dbReference type="InterPro" id="IPR006212">
    <property type="entry name" value="Furin_repeat"/>
</dbReference>
<dbReference type="AlphaFoldDB" id="A0A9D4GWW9"/>
<reference evidence="3" key="1">
    <citation type="journal article" date="2019" name="bioRxiv">
        <title>The Genome of the Zebra Mussel, Dreissena polymorpha: A Resource for Invasive Species Research.</title>
        <authorList>
            <person name="McCartney M.A."/>
            <person name="Auch B."/>
            <person name="Kono T."/>
            <person name="Mallez S."/>
            <person name="Zhang Y."/>
            <person name="Obille A."/>
            <person name="Becker A."/>
            <person name="Abrahante J.E."/>
            <person name="Garbe J."/>
            <person name="Badalamenti J.P."/>
            <person name="Herman A."/>
            <person name="Mangelson H."/>
            <person name="Liachko I."/>
            <person name="Sullivan S."/>
            <person name="Sone E.D."/>
            <person name="Koren S."/>
            <person name="Silverstein K.A.T."/>
            <person name="Beckman K.B."/>
            <person name="Gohl D.M."/>
        </authorList>
    </citation>
    <scope>NUCLEOTIDE SEQUENCE</scope>
    <source>
        <strain evidence="3">Duluth1</strain>
        <tissue evidence="3">Whole animal</tissue>
    </source>
</reference>
<name>A0A9D4GWW9_DREPO</name>
<dbReference type="InterPro" id="IPR009030">
    <property type="entry name" value="Growth_fac_rcpt_cys_sf"/>
</dbReference>
<dbReference type="Proteomes" id="UP000828390">
    <property type="component" value="Unassembled WGS sequence"/>
</dbReference>
<dbReference type="SMART" id="SM00261">
    <property type="entry name" value="FU"/>
    <property type="match status" value="2"/>
</dbReference>
<accession>A0A9D4GWW9</accession>
<reference evidence="3" key="2">
    <citation type="submission" date="2020-11" db="EMBL/GenBank/DDBJ databases">
        <authorList>
            <person name="McCartney M.A."/>
            <person name="Auch B."/>
            <person name="Kono T."/>
            <person name="Mallez S."/>
            <person name="Becker A."/>
            <person name="Gohl D.M."/>
            <person name="Silverstein K.A.T."/>
            <person name="Koren S."/>
            <person name="Bechman K.B."/>
            <person name="Herman A."/>
            <person name="Abrahante J.E."/>
            <person name="Garbe J."/>
        </authorList>
    </citation>
    <scope>NUCLEOTIDE SEQUENCE</scope>
    <source>
        <strain evidence="3">Duluth1</strain>
        <tissue evidence="3">Whole animal</tissue>
    </source>
</reference>
<evidence type="ECO:0000259" key="2">
    <source>
        <dbReference type="Pfam" id="PF14843"/>
    </source>
</evidence>
<comment type="caution">
    <text evidence="3">The sequence shown here is derived from an EMBL/GenBank/DDBJ whole genome shotgun (WGS) entry which is preliminary data.</text>
</comment>
<feature type="domain" description="Growth factor receptor" evidence="2">
    <location>
        <begin position="43"/>
        <end position="145"/>
    </location>
</feature>
<dbReference type="Gene3D" id="2.10.220.10">
    <property type="entry name" value="Hormone Receptor, Insulin-like Growth Factor Receptor 1, Chain A, domain 2"/>
    <property type="match status" value="2"/>
</dbReference>
<dbReference type="InterPro" id="IPR032778">
    <property type="entry name" value="GF_recep_IV"/>
</dbReference>
<dbReference type="Pfam" id="PF14843">
    <property type="entry name" value="GF_recep_IV"/>
    <property type="match status" value="1"/>
</dbReference>
<organism evidence="3 4">
    <name type="scientific">Dreissena polymorpha</name>
    <name type="common">Zebra mussel</name>
    <name type="synonym">Mytilus polymorpha</name>
    <dbReference type="NCBI Taxonomy" id="45954"/>
    <lineage>
        <taxon>Eukaryota</taxon>
        <taxon>Metazoa</taxon>
        <taxon>Spiralia</taxon>
        <taxon>Lophotrochozoa</taxon>
        <taxon>Mollusca</taxon>
        <taxon>Bivalvia</taxon>
        <taxon>Autobranchia</taxon>
        <taxon>Heteroconchia</taxon>
        <taxon>Euheterodonta</taxon>
        <taxon>Imparidentia</taxon>
        <taxon>Neoheterodontei</taxon>
        <taxon>Myida</taxon>
        <taxon>Dreissenoidea</taxon>
        <taxon>Dreissenidae</taxon>
        <taxon>Dreissena</taxon>
    </lineage>
</organism>
<protein>
    <recommendedName>
        <fullName evidence="2">Growth factor receptor domain-containing protein</fullName>
    </recommendedName>
</protein>
<keyword evidence="1" id="KW-0325">Glycoprotein</keyword>
<dbReference type="EMBL" id="JAIWYP010000005">
    <property type="protein sequence ID" value="KAH3821402.1"/>
    <property type="molecule type" value="Genomic_DNA"/>
</dbReference>
<dbReference type="CDD" id="cd00064">
    <property type="entry name" value="FU"/>
    <property type="match status" value="1"/>
</dbReference>
<evidence type="ECO:0000256" key="1">
    <source>
        <dbReference type="ARBA" id="ARBA00023180"/>
    </source>
</evidence>
<gene>
    <name evidence="3" type="ORF">DPMN_123166</name>
</gene>
<sequence>MELKHDMCAIYLTMTFVFEYVTSKPTFWCPVGRFPLPDGHCEICYENCGELGCTGPGSHLGPGGCTSCWLGLKHHHDNVECMSPFSACPDGYYRKTYTHGDQITTVCKPCHPLCKTCTGAGISNCIDCRFFRWDGQCVQACPIGSVIRHGNARTCVITGSTHSGRSRNSFYLLPYRDRHHQAP</sequence>
<proteinExistence type="predicted"/>
<keyword evidence="4" id="KW-1185">Reference proteome</keyword>
<evidence type="ECO:0000313" key="4">
    <source>
        <dbReference type="Proteomes" id="UP000828390"/>
    </source>
</evidence>